<evidence type="ECO:0000313" key="2">
    <source>
        <dbReference type="EMBL" id="WAA08691.1"/>
    </source>
</evidence>
<dbReference type="AlphaFoldDB" id="A0A9E8LSF6"/>
<evidence type="ECO:0000313" key="3">
    <source>
        <dbReference type="Proteomes" id="UP001164718"/>
    </source>
</evidence>
<protein>
    <submittedName>
        <fullName evidence="2">Spore germination protein GerPE</fullName>
    </submittedName>
</protein>
<proteinExistence type="predicted"/>
<dbReference type="EMBL" id="CP106878">
    <property type="protein sequence ID" value="WAA08691.1"/>
    <property type="molecule type" value="Genomic_DNA"/>
</dbReference>
<dbReference type="InterPro" id="IPR024496">
    <property type="entry name" value="Spore_germ_GerPE"/>
</dbReference>
<name>A0A9E8LSF6_9BACI</name>
<sequence length="148" mass="16615">MFRRVSKVGQINVQSIDLSSQLQIGDSVQITGRSNILAVQREHEFFFGSEGSFDPYPIYKRSIPLPPVTEPLYEKKDNAVGTIYVHQLSVIGAAGSSIIHVGSSNTIQMNSKTKHIRQLSHRQDEKSSKGTKQEGRSYRNTKGRQRVQ</sequence>
<feature type="compositionally biased region" description="Basic and acidic residues" evidence="1">
    <location>
        <begin position="121"/>
        <end position="137"/>
    </location>
</feature>
<gene>
    <name evidence="2" type="ORF">OE104_08540</name>
</gene>
<feature type="region of interest" description="Disordered" evidence="1">
    <location>
        <begin position="109"/>
        <end position="148"/>
    </location>
</feature>
<dbReference type="KEGG" id="faf:OE104_08540"/>
<accession>A0A9E8LSF6</accession>
<organism evidence="2 3">
    <name type="scientific">Fervidibacillus albus</name>
    <dbReference type="NCBI Taxonomy" id="2980026"/>
    <lineage>
        <taxon>Bacteria</taxon>
        <taxon>Bacillati</taxon>
        <taxon>Bacillota</taxon>
        <taxon>Bacilli</taxon>
        <taxon>Bacillales</taxon>
        <taxon>Bacillaceae</taxon>
        <taxon>Fervidibacillus</taxon>
    </lineage>
</organism>
<keyword evidence="3" id="KW-1185">Reference proteome</keyword>
<evidence type="ECO:0000256" key="1">
    <source>
        <dbReference type="SAM" id="MobiDB-lite"/>
    </source>
</evidence>
<reference evidence="2" key="1">
    <citation type="submission" date="2022-09" db="EMBL/GenBank/DDBJ databases">
        <title>Complete Genomes of Fervidibacillus albus and Fervidibacillus halotolerans isolated from tidal flat sediments.</title>
        <authorList>
            <person name="Kwon K.K."/>
            <person name="Yang S.-H."/>
            <person name="Park M.J."/>
            <person name="Oh H.-M."/>
        </authorList>
    </citation>
    <scope>NUCLEOTIDE SEQUENCE</scope>
    <source>
        <strain evidence="2">MEBiC13591</strain>
    </source>
</reference>
<dbReference type="RefSeq" id="WP_275416473.1">
    <property type="nucleotide sequence ID" value="NZ_CP106878.1"/>
</dbReference>
<dbReference type="Proteomes" id="UP001164718">
    <property type="component" value="Chromosome"/>
</dbReference>
<dbReference type="Pfam" id="PF10970">
    <property type="entry name" value="GerPE"/>
    <property type="match status" value="1"/>
</dbReference>
<feature type="compositionally biased region" description="Basic residues" evidence="1">
    <location>
        <begin position="139"/>
        <end position="148"/>
    </location>
</feature>